<dbReference type="OrthoDB" id="9786494at2"/>
<name>A0A1H0N9A1_9RHOB</name>
<accession>A0A1H0N9A1</accession>
<organism evidence="2 3">
    <name type="scientific">Lutimaribacter pacificus</name>
    <dbReference type="NCBI Taxonomy" id="391948"/>
    <lineage>
        <taxon>Bacteria</taxon>
        <taxon>Pseudomonadati</taxon>
        <taxon>Pseudomonadota</taxon>
        <taxon>Alphaproteobacteria</taxon>
        <taxon>Rhodobacterales</taxon>
        <taxon>Roseobacteraceae</taxon>
        <taxon>Lutimaribacter</taxon>
    </lineage>
</organism>
<evidence type="ECO:0000313" key="2">
    <source>
        <dbReference type="EMBL" id="SHK85454.1"/>
    </source>
</evidence>
<keyword evidence="2" id="KW-0489">Methyltransferase</keyword>
<dbReference type="InterPro" id="IPR029063">
    <property type="entry name" value="SAM-dependent_MTases_sf"/>
</dbReference>
<dbReference type="GO" id="GO:0004808">
    <property type="term" value="F:tRNA (5-methylaminomethyl-2-thiouridylate)(34)-methyltransferase activity"/>
    <property type="evidence" value="ECO:0007669"/>
    <property type="project" value="InterPro"/>
</dbReference>
<dbReference type="Proteomes" id="UP000324252">
    <property type="component" value="Unassembled WGS sequence"/>
</dbReference>
<evidence type="ECO:0000313" key="3">
    <source>
        <dbReference type="Proteomes" id="UP000324252"/>
    </source>
</evidence>
<dbReference type="PANTHER" id="PTHR39963">
    <property type="entry name" value="SLL0983 PROTEIN"/>
    <property type="match status" value="1"/>
</dbReference>
<dbReference type="EMBL" id="FQZZ01000011">
    <property type="protein sequence ID" value="SHK85454.1"/>
    <property type="molecule type" value="Genomic_DNA"/>
</dbReference>
<dbReference type="GO" id="GO:0032259">
    <property type="term" value="P:methylation"/>
    <property type="evidence" value="ECO:0007669"/>
    <property type="project" value="UniProtKB-KW"/>
</dbReference>
<protein>
    <submittedName>
        <fullName evidence="2">tRNA U34 5-methylaminomethyl-2-thiouridine-forming methyltransferase MnmC</fullName>
    </submittedName>
</protein>
<gene>
    <name evidence="2" type="ORF">SAMN05444142_11126</name>
</gene>
<keyword evidence="3" id="KW-1185">Reference proteome</keyword>
<proteinExistence type="predicted"/>
<keyword evidence="2" id="KW-0808">Transferase</keyword>
<dbReference type="GO" id="GO:0016645">
    <property type="term" value="F:oxidoreductase activity, acting on the CH-NH group of donors"/>
    <property type="evidence" value="ECO:0007669"/>
    <property type="project" value="InterPro"/>
</dbReference>
<sequence>MQDQRAELEWREGGVPVSTRFDDPYFSLENGLAETRHTFLAGNDLPARFRDGFHIAELGFGTGLNALATLQGWIAAGAPGRLHFTSFEAFPMAPDAMAQALAAFPELAPLAVPLLDAWGNSAGEIDLGHGMHLEVIAGDARQTLPAWNGRADAWFLDGFSPARNPELWEEALMRAVAGHTVPGGTAATYTAAGHVRRALADAGFTVERRPGYGRKRHMTAARMPAP</sequence>
<dbReference type="InterPro" id="IPR008471">
    <property type="entry name" value="MnmC-like_methylTransf"/>
</dbReference>
<dbReference type="SUPFAM" id="SSF53335">
    <property type="entry name" value="S-adenosyl-L-methionine-dependent methyltransferases"/>
    <property type="match status" value="1"/>
</dbReference>
<dbReference type="InterPro" id="IPR047785">
    <property type="entry name" value="tRNA_MNMC2"/>
</dbReference>
<evidence type="ECO:0000259" key="1">
    <source>
        <dbReference type="Pfam" id="PF05430"/>
    </source>
</evidence>
<reference evidence="2 3" key="1">
    <citation type="submission" date="2016-11" db="EMBL/GenBank/DDBJ databases">
        <authorList>
            <person name="Varghese N."/>
            <person name="Submissions S."/>
        </authorList>
    </citation>
    <scope>NUCLEOTIDE SEQUENCE [LARGE SCALE GENOMIC DNA]</scope>
    <source>
        <strain evidence="2 3">DSM 29620</strain>
    </source>
</reference>
<feature type="domain" description="MnmC-like methyltransferase" evidence="1">
    <location>
        <begin position="124"/>
        <end position="223"/>
    </location>
</feature>
<dbReference type="NCBIfam" id="NF033855">
    <property type="entry name" value="tRNA_MNMC2"/>
    <property type="match status" value="1"/>
</dbReference>
<dbReference type="Pfam" id="PF05430">
    <property type="entry name" value="Methyltransf_30"/>
    <property type="match status" value="1"/>
</dbReference>
<dbReference type="AlphaFoldDB" id="A0A1H0N9A1"/>
<dbReference type="Gene3D" id="3.40.50.150">
    <property type="entry name" value="Vaccinia Virus protein VP39"/>
    <property type="match status" value="1"/>
</dbReference>
<dbReference type="PANTHER" id="PTHR39963:SF1">
    <property type="entry name" value="MNMC-LIKE METHYLTRANSFERASE DOMAIN-CONTAINING PROTEIN"/>
    <property type="match status" value="1"/>
</dbReference>
<dbReference type="RefSeq" id="WP_149789595.1">
    <property type="nucleotide sequence ID" value="NZ_FNIO01000012.1"/>
</dbReference>